<evidence type="ECO:0000313" key="3">
    <source>
        <dbReference type="EMBL" id="CCA60566.1"/>
    </source>
</evidence>
<evidence type="ECO:0000259" key="2">
    <source>
        <dbReference type="PROSITE" id="PS50943"/>
    </source>
</evidence>
<dbReference type="EMBL" id="FR845719">
    <property type="protein sequence ID" value="CCA60566.1"/>
    <property type="molecule type" value="Genomic_DNA"/>
</dbReference>
<dbReference type="GO" id="GO:0003677">
    <property type="term" value="F:DNA binding"/>
    <property type="evidence" value="ECO:0007669"/>
    <property type="project" value="InterPro"/>
</dbReference>
<dbReference type="HOGENOM" id="CLU_037627_1_0_11"/>
<dbReference type="PROSITE" id="PS50943">
    <property type="entry name" value="HTH_CROC1"/>
    <property type="match status" value="1"/>
</dbReference>
<protein>
    <submittedName>
        <fullName evidence="3">Putative transcriptional regulatory protein</fullName>
    </submittedName>
</protein>
<dbReference type="AlphaFoldDB" id="F2R1P9"/>
<proteinExistence type="predicted"/>
<dbReference type="STRING" id="953739.SVEN_7280"/>
<dbReference type="PATRIC" id="fig|953739.5.peg.2508"/>
<dbReference type="GeneID" id="51867792"/>
<feature type="region of interest" description="Disordered" evidence="1">
    <location>
        <begin position="145"/>
        <end position="197"/>
    </location>
</feature>
<feature type="domain" description="HTH cro/C1-type" evidence="2">
    <location>
        <begin position="28"/>
        <end position="79"/>
    </location>
</feature>
<organism evidence="3 4">
    <name type="scientific">Streptomyces venezuelae (strain ATCC 10712 / CBS 650.69 / DSM 40230 / JCM 4526 / NBRC 13096 / PD 04745)</name>
    <dbReference type="NCBI Taxonomy" id="953739"/>
    <lineage>
        <taxon>Bacteria</taxon>
        <taxon>Bacillati</taxon>
        <taxon>Actinomycetota</taxon>
        <taxon>Actinomycetes</taxon>
        <taxon>Kitasatosporales</taxon>
        <taxon>Streptomycetaceae</taxon>
        <taxon>Streptomyces</taxon>
    </lineage>
</organism>
<dbReference type="CDD" id="cd00093">
    <property type="entry name" value="HTH_XRE"/>
    <property type="match status" value="1"/>
</dbReference>
<evidence type="ECO:0000256" key="1">
    <source>
        <dbReference type="SAM" id="MobiDB-lite"/>
    </source>
</evidence>
<dbReference type="OrthoDB" id="4322426at2"/>
<dbReference type="KEGG" id="sve:SVEN_7280"/>
<gene>
    <name evidence="3" type="ordered locus">SVEN_7280</name>
</gene>
<dbReference type="InterPro" id="IPR001387">
    <property type="entry name" value="Cro/C1-type_HTH"/>
</dbReference>
<accession>F2R1P9</accession>
<dbReference type="Pfam" id="PF01381">
    <property type="entry name" value="HTH_3"/>
    <property type="match status" value="1"/>
</dbReference>
<feature type="region of interest" description="Disordered" evidence="1">
    <location>
        <begin position="78"/>
        <end position="107"/>
    </location>
</feature>
<dbReference type="SUPFAM" id="SSF47413">
    <property type="entry name" value="lambda repressor-like DNA-binding domains"/>
    <property type="match status" value="1"/>
</dbReference>
<evidence type="ECO:0000313" key="4">
    <source>
        <dbReference type="Proteomes" id="UP000006854"/>
    </source>
</evidence>
<keyword evidence="4" id="KW-1185">Reference proteome</keyword>
<name>F2R1P9_STRVP</name>
<feature type="compositionally biased region" description="Pro residues" evidence="1">
    <location>
        <begin position="82"/>
        <end position="99"/>
    </location>
</feature>
<dbReference type="InterPro" id="IPR010982">
    <property type="entry name" value="Lambda_DNA-bd_dom_sf"/>
</dbReference>
<feature type="compositionally biased region" description="Low complexity" evidence="1">
    <location>
        <begin position="163"/>
        <end position="190"/>
    </location>
</feature>
<dbReference type="Proteomes" id="UP000006854">
    <property type="component" value="Chromosome"/>
</dbReference>
<dbReference type="Gene3D" id="1.10.260.40">
    <property type="entry name" value="lambda repressor-like DNA-binding domains"/>
    <property type="match status" value="1"/>
</dbReference>
<sequence length="508" mass="54351">MKDFDAVDALLAGVAPEAELPDAGERVRLREAARLTKVQVAKALGISPTTLAAWEAGREPTGETRTRYAYLLDGLRARLETPDPPPPPAPAPEPAPTPSAPAAAAVPEDDVAELAVAQPCVLCGHPARHEVEGFAQHLDPAECGGSTRAATGPAAGHRPPVPAATGAAPGRRSPVPAATPPSRASAPSRRAFQEPAPTPLGAVQDAVRGALEKCGGDAEAATAELIRTAIPDAMALLDQCRTGARYEIVGHPPLPGILRKKTSRGADEIWEARPKWTRPALPAGPQEITALDINGAYLSALKTHLPLGALEHHSGGAHDRRRAGVHLVTPPEWEHEAYLPNPLGSRDEPGPLWITEPTLRLLLRLSSPSYGLCEPPVVHESFTSGATENLLEKFRNTLRDARAAALEAGDDVTLEYVKAMYSKFVATMGESNFNRELYRPDWMHLIRSQAFANLWTKAYKAHDAGLTVVRAMGTDELHVIGDWRRVFPEGRGVSEVKVKDVYSAQEDG</sequence>
<dbReference type="eggNOG" id="COG2944">
    <property type="taxonomic scope" value="Bacteria"/>
</dbReference>
<reference evidence="3 4" key="1">
    <citation type="journal article" date="2011" name="BMC Genomics">
        <title>Genome-wide analysis of the role of GlnR in Streptomyces venezuelae provides new insights into global nitrogen regulation in actinomycetes.</title>
        <authorList>
            <person name="Pullan S.T."/>
            <person name="Bibb M.J."/>
            <person name="Merrick M."/>
        </authorList>
    </citation>
    <scope>NUCLEOTIDE SEQUENCE [LARGE SCALE GENOMIC DNA]</scope>
    <source>
        <strain evidence="3">ATCC 10712</strain>
    </source>
</reference>
<dbReference type="RefSeq" id="WP_015038461.1">
    <property type="nucleotide sequence ID" value="NC_018750.1"/>
</dbReference>